<dbReference type="OrthoDB" id="3560573at2759"/>
<feature type="transmembrane region" description="Helical" evidence="1">
    <location>
        <begin position="528"/>
        <end position="548"/>
    </location>
</feature>
<feature type="transmembrane region" description="Helical" evidence="1">
    <location>
        <begin position="439"/>
        <end position="457"/>
    </location>
</feature>
<dbReference type="OMA" id="GPCELLK"/>
<proteinExistence type="predicted"/>
<evidence type="ECO:0000256" key="1">
    <source>
        <dbReference type="SAM" id="Phobius"/>
    </source>
</evidence>
<dbReference type="Proteomes" id="UP000258309">
    <property type="component" value="Unassembled WGS sequence"/>
</dbReference>
<accession>A0A3E2HK59</accession>
<keyword evidence="4" id="KW-1185">Reference proteome</keyword>
<protein>
    <recommendedName>
        <fullName evidence="2">DUF7053 domain-containing protein</fullName>
    </recommendedName>
</protein>
<dbReference type="AlphaFoldDB" id="A0A3E2HK59"/>
<feature type="non-terminal residue" evidence="3">
    <location>
        <position position="1"/>
    </location>
</feature>
<feature type="non-terminal residue" evidence="3">
    <location>
        <position position="635"/>
    </location>
</feature>
<evidence type="ECO:0000313" key="4">
    <source>
        <dbReference type="Proteomes" id="UP000258309"/>
    </source>
</evidence>
<sequence length="635" mass="69298">MITSIPASETRETVMGTLHDHPQMIDLDKRVPIKPPPEVTTEEYHYKWHQTTGLWRFLSRNPMLIVAFVLGITCVIITFGFTMWLSEQTFACPSWAIGCSVHGSVNWASTHLGLVQGIINTIYGLGLSSIAYSAYKFGEAAIWPTLYLQPHTLKEINTRLSVVQGSLISLPQGLWGVRNVQTATVIILIALSTVSLQTGSTILGFVYTHQNITHNYESSYGVGGGLGLPVTQYNPPGPLPSPMASAMSYYTSWASGLTTEPMPDQRAFIVDRANLSLVGDLSLRAIKVNKSIQCDGHSLQLIGDVSGNKESNRHLKVATHIKDKIDGNSNDSVSIRLQPKMTVWIDSIEWVNSTRTISTLIFAAVNGTIEGGLLTVGTPSMIKNGYYGISAIACTVDIELVDHEFSTGNGASKFQTVSSLKKLGGPSQHQSPYGPHGDLALWLGVSVIGYGVSVFGYQPMFSNTDPLPQAFTTTIDTTSQNDWTIANLTKFIEVGSGAIAMTMTRQWISDTVNVPSRQDVLQLRTERVLVMLVPAIVVIVIVISLAVWNTQVHSRLGFQEMRLAGVSDLIESSQNGDISSVVKDLAVSENKSVALEEMEVWYGAVEGTERMRLHTRLTPSAQAQYFPVPLSDLPQ</sequence>
<evidence type="ECO:0000259" key="2">
    <source>
        <dbReference type="Pfam" id="PF23155"/>
    </source>
</evidence>
<name>A0A3E2HK59_SCYLI</name>
<keyword evidence="1" id="KW-0472">Membrane</keyword>
<evidence type="ECO:0000313" key="3">
    <source>
        <dbReference type="EMBL" id="RFU33798.1"/>
    </source>
</evidence>
<gene>
    <name evidence="3" type="ORF">B7463_g2559</name>
</gene>
<dbReference type="EMBL" id="NCSJ02000030">
    <property type="protein sequence ID" value="RFU33798.1"/>
    <property type="molecule type" value="Genomic_DNA"/>
</dbReference>
<feature type="transmembrane region" description="Helical" evidence="1">
    <location>
        <begin position="64"/>
        <end position="85"/>
    </location>
</feature>
<keyword evidence="1" id="KW-1133">Transmembrane helix</keyword>
<feature type="domain" description="DUF7053" evidence="2">
    <location>
        <begin position="2"/>
        <end position="52"/>
    </location>
</feature>
<comment type="caution">
    <text evidence="3">The sequence shown here is derived from an EMBL/GenBank/DDBJ whole genome shotgun (WGS) entry which is preliminary data.</text>
</comment>
<dbReference type="InterPro" id="IPR055481">
    <property type="entry name" value="DUF7053"/>
</dbReference>
<keyword evidence="1" id="KW-0812">Transmembrane</keyword>
<reference evidence="3 4" key="1">
    <citation type="submission" date="2018-05" db="EMBL/GenBank/DDBJ databases">
        <title>Draft genome sequence of Scytalidium lignicola DSM 105466, a ubiquitous saprotrophic fungus.</title>
        <authorList>
            <person name="Buettner E."/>
            <person name="Gebauer A.M."/>
            <person name="Hofrichter M."/>
            <person name="Liers C."/>
            <person name="Kellner H."/>
        </authorList>
    </citation>
    <scope>NUCLEOTIDE SEQUENCE [LARGE SCALE GENOMIC DNA]</scope>
    <source>
        <strain evidence="3 4">DSM 105466</strain>
    </source>
</reference>
<dbReference type="Pfam" id="PF23155">
    <property type="entry name" value="DUF7053"/>
    <property type="match status" value="1"/>
</dbReference>
<organism evidence="3 4">
    <name type="scientific">Scytalidium lignicola</name>
    <name type="common">Hyphomycete</name>
    <dbReference type="NCBI Taxonomy" id="5539"/>
    <lineage>
        <taxon>Eukaryota</taxon>
        <taxon>Fungi</taxon>
        <taxon>Dikarya</taxon>
        <taxon>Ascomycota</taxon>
        <taxon>Pezizomycotina</taxon>
        <taxon>Leotiomycetes</taxon>
        <taxon>Leotiomycetes incertae sedis</taxon>
        <taxon>Scytalidium</taxon>
    </lineage>
</organism>